<name>A0A6I3J471_9ACTN</name>
<dbReference type="InterPro" id="IPR032710">
    <property type="entry name" value="NTF2-like_dom_sf"/>
</dbReference>
<comment type="caution">
    <text evidence="1">The sequence shown here is derived from an EMBL/GenBank/DDBJ whole genome shotgun (WGS) entry which is preliminary data.</text>
</comment>
<protein>
    <submittedName>
        <fullName evidence="1">Uncharacterized protein</fullName>
    </submittedName>
</protein>
<organism evidence="1 2">
    <name type="scientific">Nocardioides marmotae</name>
    <dbReference type="NCBI Taxonomy" id="2663857"/>
    <lineage>
        <taxon>Bacteria</taxon>
        <taxon>Bacillati</taxon>
        <taxon>Actinomycetota</taxon>
        <taxon>Actinomycetes</taxon>
        <taxon>Propionibacteriales</taxon>
        <taxon>Nocardioidaceae</taxon>
        <taxon>Nocardioides</taxon>
    </lineage>
</organism>
<dbReference type="Pfam" id="PF12680">
    <property type="entry name" value="SnoaL_2"/>
    <property type="match status" value="1"/>
</dbReference>
<dbReference type="InterPro" id="IPR037401">
    <property type="entry name" value="SnoaL-like"/>
</dbReference>
<keyword evidence="2" id="KW-1185">Reference proteome</keyword>
<dbReference type="RefSeq" id="WP_154613522.1">
    <property type="nucleotide sequence ID" value="NZ_CP053660.1"/>
</dbReference>
<gene>
    <name evidence="1" type="ORF">GGQ22_01325</name>
</gene>
<dbReference type="AlphaFoldDB" id="A0A6I3J471"/>
<reference evidence="1 2" key="1">
    <citation type="submission" date="2019-10" db="EMBL/GenBank/DDBJ databases">
        <title>Nocardioides novel species isolated from the excrement of Marmot.</title>
        <authorList>
            <person name="Zhang G."/>
        </authorList>
    </citation>
    <scope>NUCLEOTIDE SEQUENCE [LARGE SCALE GENOMIC DNA]</scope>
    <source>
        <strain evidence="2">zg-579</strain>
    </source>
</reference>
<evidence type="ECO:0000313" key="1">
    <source>
        <dbReference type="EMBL" id="MTB93714.1"/>
    </source>
</evidence>
<dbReference type="EMBL" id="WLCI01000002">
    <property type="protein sequence ID" value="MTB93714.1"/>
    <property type="molecule type" value="Genomic_DNA"/>
</dbReference>
<dbReference type="Proteomes" id="UP000433406">
    <property type="component" value="Unassembled WGS sequence"/>
</dbReference>
<dbReference type="Gene3D" id="3.10.450.50">
    <property type="match status" value="1"/>
</dbReference>
<dbReference type="SUPFAM" id="SSF54427">
    <property type="entry name" value="NTF2-like"/>
    <property type="match status" value="1"/>
</dbReference>
<accession>A0A6I3J471</accession>
<proteinExistence type="predicted"/>
<evidence type="ECO:0000313" key="2">
    <source>
        <dbReference type="Proteomes" id="UP000433406"/>
    </source>
</evidence>
<sequence length="123" mass="13812">MSGETPPPVAAYFESINTEDFDRLETLWTDDVTLRAVGQKPRQGRDAVMAYFRPLFARWAKHLDTPTRVITSANVSVVEVSFIGTTSAGKELTFDAVDVFDLSGDRISALSTWYDLHWLVKQV</sequence>